<dbReference type="PANTHER" id="PTHR34980">
    <property type="entry name" value="INNER MEMBRANE PROTEIN-RELATED-RELATED"/>
    <property type="match status" value="1"/>
</dbReference>
<feature type="transmembrane region" description="Helical" evidence="1">
    <location>
        <begin position="76"/>
        <end position="97"/>
    </location>
</feature>
<evidence type="ECO:0000313" key="2">
    <source>
        <dbReference type="EMBL" id="MDR6218985.1"/>
    </source>
</evidence>
<name>A0AAE3XBY4_9DEIO</name>
<dbReference type="EMBL" id="JAVDQK010000005">
    <property type="protein sequence ID" value="MDR6218985.1"/>
    <property type="molecule type" value="Genomic_DNA"/>
</dbReference>
<accession>A0AAE3XBY4</accession>
<dbReference type="PANTHER" id="PTHR34980:SF2">
    <property type="entry name" value="INNER MEMBRANE PROTEIN YHAH-RELATED"/>
    <property type="match status" value="1"/>
</dbReference>
<feature type="transmembrane region" description="Helical" evidence="1">
    <location>
        <begin position="42"/>
        <end position="64"/>
    </location>
</feature>
<keyword evidence="1" id="KW-0812">Transmembrane</keyword>
<comment type="caution">
    <text evidence="2">The sequence shown here is derived from an EMBL/GenBank/DDBJ whole genome shotgun (WGS) entry which is preliminary data.</text>
</comment>
<keyword evidence="1" id="KW-1133">Transmembrane helix</keyword>
<organism evidence="2 3">
    <name type="scientific">Deinococcus soli</name>
    <name type="common">ex Cha et al. 2016</name>
    <dbReference type="NCBI Taxonomy" id="1309411"/>
    <lineage>
        <taxon>Bacteria</taxon>
        <taxon>Thermotogati</taxon>
        <taxon>Deinococcota</taxon>
        <taxon>Deinococci</taxon>
        <taxon>Deinococcales</taxon>
        <taxon>Deinococcaceae</taxon>
        <taxon>Deinococcus</taxon>
    </lineage>
</organism>
<proteinExistence type="predicted"/>
<evidence type="ECO:0000313" key="3">
    <source>
        <dbReference type="Proteomes" id="UP001185331"/>
    </source>
</evidence>
<dbReference type="RefSeq" id="WP_309853926.1">
    <property type="nucleotide sequence ID" value="NZ_JAVDQJ010000004.1"/>
</dbReference>
<evidence type="ECO:0000256" key="1">
    <source>
        <dbReference type="SAM" id="Phobius"/>
    </source>
</evidence>
<gene>
    <name evidence="2" type="ORF">J2Y00_002582</name>
</gene>
<dbReference type="AlphaFoldDB" id="A0AAE3XBY4"/>
<sequence>MTALQKYAVFQGRARRREYWMFTLGTVILGVIAGAIDAALTALVGVAFVGILLNLALIVPSLSVTARRLHDIGRSGWWMLLVLIPLVGWIVLFVFSIKDGDQGPNAWGDDPKDD</sequence>
<keyword evidence="1" id="KW-0472">Membrane</keyword>
<protein>
    <submittedName>
        <fullName evidence="2">Uncharacterized membrane protein YhaH (DUF805 family)</fullName>
    </submittedName>
</protein>
<dbReference type="GO" id="GO:0005886">
    <property type="term" value="C:plasma membrane"/>
    <property type="evidence" value="ECO:0007669"/>
    <property type="project" value="TreeGrafter"/>
</dbReference>
<feature type="transmembrane region" description="Helical" evidence="1">
    <location>
        <begin position="19"/>
        <end position="36"/>
    </location>
</feature>
<dbReference type="Pfam" id="PF05656">
    <property type="entry name" value="DUF805"/>
    <property type="match status" value="1"/>
</dbReference>
<reference evidence="2" key="1">
    <citation type="submission" date="2023-07" db="EMBL/GenBank/DDBJ databases">
        <title>Sorghum-associated microbial communities from plants grown in Nebraska, USA.</title>
        <authorList>
            <person name="Schachtman D."/>
        </authorList>
    </citation>
    <scope>NUCLEOTIDE SEQUENCE</scope>
    <source>
        <strain evidence="2">BE330</strain>
    </source>
</reference>
<dbReference type="InterPro" id="IPR008523">
    <property type="entry name" value="DUF805"/>
</dbReference>
<dbReference type="Proteomes" id="UP001185331">
    <property type="component" value="Unassembled WGS sequence"/>
</dbReference>